<accession>A0A368N2R1</accession>
<reference evidence="2 3" key="1">
    <citation type="submission" date="2018-07" db="EMBL/GenBank/DDBJ databases">
        <title>Genome sequences of Haloplanus salinus JCM 18368T.</title>
        <authorList>
            <person name="Kim Y.B."/>
            <person name="Roh S.W."/>
        </authorList>
    </citation>
    <scope>NUCLEOTIDE SEQUENCE [LARGE SCALE GENOMIC DNA]</scope>
    <source>
        <strain evidence="2 3">JCM 18368</strain>
    </source>
</reference>
<sequence length="143" mass="15704">MIPYSSIGEIATTPLQYLAVLGVVALRCLPSLTVSDFRARLDSWLTDRFLVNYLLLLGVIALGQGVAIVAGWQVLHIGATQSDPQFREFRLIAVLVTYSIVVWALGTIVGVNVSTEAFDTTEELVSDMMRNERYRTSSLPRGG</sequence>
<keyword evidence="1" id="KW-0472">Membrane</keyword>
<dbReference type="RefSeq" id="WP_114450670.1">
    <property type="nucleotide sequence ID" value="NZ_QPHM01000003.1"/>
</dbReference>
<gene>
    <name evidence="2" type="ORF">DU504_17350</name>
</gene>
<feature type="transmembrane region" description="Helical" evidence="1">
    <location>
        <begin position="92"/>
        <end position="113"/>
    </location>
</feature>
<evidence type="ECO:0000313" key="3">
    <source>
        <dbReference type="Proteomes" id="UP000252189"/>
    </source>
</evidence>
<evidence type="ECO:0000256" key="1">
    <source>
        <dbReference type="SAM" id="Phobius"/>
    </source>
</evidence>
<dbReference type="AlphaFoldDB" id="A0A368N2R1"/>
<proteinExistence type="predicted"/>
<feature type="transmembrane region" description="Helical" evidence="1">
    <location>
        <begin position="49"/>
        <end position="72"/>
    </location>
</feature>
<keyword evidence="1" id="KW-1133">Transmembrane helix</keyword>
<protein>
    <submittedName>
        <fullName evidence="2">Uncharacterized protein</fullName>
    </submittedName>
</protein>
<feature type="transmembrane region" description="Helical" evidence="1">
    <location>
        <begin position="15"/>
        <end position="37"/>
    </location>
</feature>
<keyword evidence="1" id="KW-0812">Transmembrane</keyword>
<evidence type="ECO:0000313" key="2">
    <source>
        <dbReference type="EMBL" id="RCU44496.1"/>
    </source>
</evidence>
<keyword evidence="3" id="KW-1185">Reference proteome</keyword>
<dbReference type="Proteomes" id="UP000252189">
    <property type="component" value="Unassembled WGS sequence"/>
</dbReference>
<organism evidence="2 3">
    <name type="scientific">Haloplanus salinus</name>
    <dbReference type="NCBI Taxonomy" id="1126245"/>
    <lineage>
        <taxon>Archaea</taxon>
        <taxon>Methanobacteriati</taxon>
        <taxon>Methanobacteriota</taxon>
        <taxon>Stenosarchaea group</taxon>
        <taxon>Halobacteria</taxon>
        <taxon>Halobacteriales</taxon>
        <taxon>Haloferacaceae</taxon>
        <taxon>Haloplanus</taxon>
    </lineage>
</organism>
<comment type="caution">
    <text evidence="2">The sequence shown here is derived from an EMBL/GenBank/DDBJ whole genome shotgun (WGS) entry which is preliminary data.</text>
</comment>
<dbReference type="OrthoDB" id="302294at2157"/>
<name>A0A368N2R1_9EURY</name>
<dbReference type="EMBL" id="QPHM01000003">
    <property type="protein sequence ID" value="RCU44496.1"/>
    <property type="molecule type" value="Genomic_DNA"/>
</dbReference>